<keyword evidence="3" id="KW-1185">Reference proteome</keyword>
<reference evidence="2 3" key="1">
    <citation type="journal article" date="2012" name="J. Bacteriol.">
        <title>Genome sequence of the model hyperthermophilic archaeon Thermococcus litoralis NS-C.</title>
        <authorList>
            <person name="Gardner A.F."/>
            <person name="Kumar S."/>
            <person name="Perler F.B."/>
        </authorList>
    </citation>
    <scope>NUCLEOTIDE SEQUENCE [LARGE SCALE GENOMIC DNA]</scope>
    <source>
        <strain evidence="3">ATCC 51850 / DSM 5473 / JCM 8560 / NS-C</strain>
    </source>
</reference>
<name>H3ZJX9_THELN</name>
<dbReference type="KEGG" id="tlt:OCC_02214"/>
<dbReference type="AlphaFoldDB" id="H3ZJX9"/>
<sequence>MERGIRIPKSQEDPLEKLKRLKELYDMGVLSQEEYEEKCKKLLDQI</sequence>
<gene>
    <name evidence="2" type="ORF">OCC_02214</name>
</gene>
<proteinExistence type="predicted"/>
<accession>H3ZJX9</accession>
<evidence type="ECO:0000313" key="2">
    <source>
        <dbReference type="EMBL" id="EHR79753.1"/>
    </source>
</evidence>
<dbReference type="STRING" id="523849.OCC_02214"/>
<dbReference type="EMBL" id="CP006670">
    <property type="protein sequence ID" value="EHR79753.1"/>
    <property type="molecule type" value="Genomic_DNA"/>
</dbReference>
<dbReference type="Pfam" id="PF09851">
    <property type="entry name" value="SHOCT"/>
    <property type="match status" value="1"/>
</dbReference>
<dbReference type="InterPro" id="IPR018649">
    <property type="entry name" value="SHOCT"/>
</dbReference>
<dbReference type="HOGENOM" id="CLU_3178786_0_0_2"/>
<evidence type="ECO:0000313" key="3">
    <source>
        <dbReference type="Proteomes" id="UP000015502"/>
    </source>
</evidence>
<dbReference type="RefSeq" id="WP_004066302.1">
    <property type="nucleotide sequence ID" value="NC_022084.1"/>
</dbReference>
<feature type="domain" description="SHOCT" evidence="1">
    <location>
        <begin position="16"/>
        <end position="43"/>
    </location>
</feature>
<evidence type="ECO:0000259" key="1">
    <source>
        <dbReference type="Pfam" id="PF09851"/>
    </source>
</evidence>
<dbReference type="Proteomes" id="UP000015502">
    <property type="component" value="Chromosome"/>
</dbReference>
<dbReference type="GeneID" id="89153230"/>
<organism evidence="2 3">
    <name type="scientific">Thermococcus litoralis (strain ATCC 51850 / DSM 5473 / JCM 8560 / NS-C)</name>
    <dbReference type="NCBI Taxonomy" id="523849"/>
    <lineage>
        <taxon>Archaea</taxon>
        <taxon>Methanobacteriati</taxon>
        <taxon>Methanobacteriota</taxon>
        <taxon>Thermococci</taxon>
        <taxon>Thermococcales</taxon>
        <taxon>Thermococcaceae</taxon>
        <taxon>Thermococcus</taxon>
    </lineage>
</organism>
<dbReference type="PaxDb" id="523849-OCC_02214"/>
<protein>
    <recommendedName>
        <fullName evidence="1">SHOCT domain-containing protein</fullName>
    </recommendedName>
</protein>